<keyword evidence="2" id="KW-0677">Repeat</keyword>
<evidence type="ECO:0000259" key="5">
    <source>
        <dbReference type="Pfam" id="PF23598"/>
    </source>
</evidence>
<proteinExistence type="inferred from homology"/>
<keyword evidence="1" id="KW-0433">Leucine-rich repeat</keyword>
<evidence type="ECO:0000256" key="3">
    <source>
        <dbReference type="ARBA" id="ARBA00023786"/>
    </source>
</evidence>
<feature type="domain" description="Disease resistance R13L4/SHOC-2-like LRR" evidence="5">
    <location>
        <begin position="287"/>
        <end position="390"/>
    </location>
</feature>
<dbReference type="PANTHER" id="PTHR48051:SF54">
    <property type="entry name" value="LEUCINE-RICH REPEAT-CONTAINING PROTEIN"/>
    <property type="match status" value="1"/>
</dbReference>
<keyword evidence="7" id="KW-1185">Reference proteome</keyword>
<evidence type="ECO:0000313" key="7">
    <source>
        <dbReference type="Proteomes" id="UP001454036"/>
    </source>
</evidence>
<dbReference type="InterPro" id="IPR003591">
    <property type="entry name" value="Leu-rich_rpt_typical-subtyp"/>
</dbReference>
<gene>
    <name evidence="6" type="ORF">LIER_05791</name>
</gene>
<comment type="function">
    <text evidence="4">Leucine-rich repeat protein that likely mediates protein interactions, possibly in the context of signal transduction.</text>
</comment>
<dbReference type="AlphaFoldDB" id="A0AAV3P5X6"/>
<dbReference type="Pfam" id="PF23598">
    <property type="entry name" value="LRR_14"/>
    <property type="match status" value="1"/>
</dbReference>
<dbReference type="EMBL" id="BAABME010000810">
    <property type="protein sequence ID" value="GAA0145640.1"/>
    <property type="molecule type" value="Genomic_DNA"/>
</dbReference>
<dbReference type="PRINTS" id="PR00019">
    <property type="entry name" value="LEURICHRPT"/>
</dbReference>
<dbReference type="PANTHER" id="PTHR48051">
    <property type="match status" value="1"/>
</dbReference>
<dbReference type="InterPro" id="IPR050216">
    <property type="entry name" value="LRR_domain-containing"/>
</dbReference>
<sequence>METNEVVQEIMNIHRSFPTRPGIDEVEAAKSLMVNVEREDEVKLEVIIKQKKGKNVSEEIFRVFQEMQKQLLYYQSKEQKIEALRLLDLENVYVVFDELIQRASDCLSGTSGSSNSNPEVKEGVMRDSSRINDVSYSNSSSVALNVSLLGGRSSGEGTMGLGSLREEGDRGGELVSKDDNYLKKGKKVIDMDGVGIRIQSRDVFVSPRIVDSTLNPSITSGQDGEKLSLIKLASLIEVSAKKGTTELDLQNRLIDQVDWLPDSIGKLSSLVSLDLSENKILFLPGTIGGLSSLQKLDLSGNKLSELPESVGDLLNLVTLDLSGNQLRFLPPTVASLVRLQELNLSSNNLHVLPNAIGSLVSLKKLDVETNELEEIPHMIGQCSSLQELRVDYNRLKALPEAVGRIGSLEVLSVRYNNIRQLPTTMASMTSLKELNVSFNELEYVPESLCFATTLVKMNISNNFADMRDLPRSFGNLENLEELNMSNNQIRTLPDSFRMLSKLRILIVDGNPLEFPSGNILAMGAQAVVQFMEDLVTQRDIKSQPVKQKKSWVQMLFFSKSNKRKRIEMAVHA</sequence>
<evidence type="ECO:0000313" key="6">
    <source>
        <dbReference type="EMBL" id="GAA0145640.1"/>
    </source>
</evidence>
<dbReference type="Proteomes" id="UP001454036">
    <property type="component" value="Unassembled WGS sequence"/>
</dbReference>
<evidence type="ECO:0000256" key="2">
    <source>
        <dbReference type="ARBA" id="ARBA00022737"/>
    </source>
</evidence>
<comment type="caution">
    <text evidence="6">The sequence shown here is derived from an EMBL/GenBank/DDBJ whole genome shotgun (WGS) entry which is preliminary data.</text>
</comment>
<evidence type="ECO:0000256" key="4">
    <source>
        <dbReference type="ARBA" id="ARBA00037519"/>
    </source>
</evidence>
<dbReference type="GO" id="GO:0005737">
    <property type="term" value="C:cytoplasm"/>
    <property type="evidence" value="ECO:0007669"/>
    <property type="project" value="TreeGrafter"/>
</dbReference>
<dbReference type="SUPFAM" id="SSF52058">
    <property type="entry name" value="L domain-like"/>
    <property type="match status" value="1"/>
</dbReference>
<dbReference type="Pfam" id="PF13516">
    <property type="entry name" value="LRR_6"/>
    <property type="match status" value="1"/>
</dbReference>
<dbReference type="SMART" id="SM00369">
    <property type="entry name" value="LRR_TYP"/>
    <property type="match status" value="10"/>
</dbReference>
<dbReference type="Gene3D" id="3.80.10.10">
    <property type="entry name" value="Ribonuclease Inhibitor"/>
    <property type="match status" value="3"/>
</dbReference>
<protein>
    <submittedName>
        <fullName evidence="6">Scaffold/adaptor protein</fullName>
    </submittedName>
</protein>
<comment type="similarity">
    <text evidence="3">Belongs to the SHOC2 family.</text>
</comment>
<accession>A0AAV3P5X6</accession>
<reference evidence="6 7" key="1">
    <citation type="submission" date="2024-01" db="EMBL/GenBank/DDBJ databases">
        <title>The complete chloroplast genome sequence of Lithospermum erythrorhizon: insights into the phylogenetic relationship among Boraginaceae species and the maternal lineages of purple gromwells.</title>
        <authorList>
            <person name="Okada T."/>
            <person name="Watanabe K."/>
        </authorList>
    </citation>
    <scope>NUCLEOTIDE SEQUENCE [LARGE SCALE GENOMIC DNA]</scope>
</reference>
<organism evidence="6 7">
    <name type="scientific">Lithospermum erythrorhizon</name>
    <name type="common">Purple gromwell</name>
    <name type="synonym">Lithospermum officinale var. erythrorhizon</name>
    <dbReference type="NCBI Taxonomy" id="34254"/>
    <lineage>
        <taxon>Eukaryota</taxon>
        <taxon>Viridiplantae</taxon>
        <taxon>Streptophyta</taxon>
        <taxon>Embryophyta</taxon>
        <taxon>Tracheophyta</taxon>
        <taxon>Spermatophyta</taxon>
        <taxon>Magnoliopsida</taxon>
        <taxon>eudicotyledons</taxon>
        <taxon>Gunneridae</taxon>
        <taxon>Pentapetalae</taxon>
        <taxon>asterids</taxon>
        <taxon>lamiids</taxon>
        <taxon>Boraginales</taxon>
        <taxon>Boraginaceae</taxon>
        <taxon>Boraginoideae</taxon>
        <taxon>Lithospermeae</taxon>
        <taxon>Lithospermum</taxon>
    </lineage>
</organism>
<dbReference type="GO" id="GO:0006952">
    <property type="term" value="P:defense response"/>
    <property type="evidence" value="ECO:0007669"/>
    <property type="project" value="UniProtKB-ARBA"/>
</dbReference>
<name>A0AAV3P5X6_LITER</name>
<dbReference type="Pfam" id="PF13855">
    <property type="entry name" value="LRR_8"/>
    <property type="match status" value="1"/>
</dbReference>
<evidence type="ECO:0000256" key="1">
    <source>
        <dbReference type="ARBA" id="ARBA00022614"/>
    </source>
</evidence>
<dbReference type="SMART" id="SM00364">
    <property type="entry name" value="LRR_BAC"/>
    <property type="match status" value="8"/>
</dbReference>
<dbReference type="FunFam" id="3.80.10.10:FF:000405">
    <property type="entry name" value="Plant intracellular Ras-group-related LRR protein 4"/>
    <property type="match status" value="1"/>
</dbReference>
<dbReference type="InterPro" id="IPR032675">
    <property type="entry name" value="LRR_dom_sf"/>
</dbReference>
<dbReference type="InterPro" id="IPR001611">
    <property type="entry name" value="Leu-rich_rpt"/>
</dbReference>
<dbReference type="InterPro" id="IPR055414">
    <property type="entry name" value="LRR_R13L4/SHOC2-like"/>
</dbReference>
<dbReference type="PROSITE" id="PS51450">
    <property type="entry name" value="LRR"/>
    <property type="match status" value="4"/>
</dbReference>
<dbReference type="GO" id="GO:0051707">
    <property type="term" value="P:response to other organism"/>
    <property type="evidence" value="ECO:0007669"/>
    <property type="project" value="UniProtKB-ARBA"/>
</dbReference>